<accession>A0A380MV25</accession>
<evidence type="ECO:0000259" key="1">
    <source>
        <dbReference type="Pfam" id="PF06048"/>
    </source>
</evidence>
<dbReference type="InterPro" id="IPR009270">
    <property type="entry name" value="DUF927"/>
</dbReference>
<sequence>MSELKPFTVIENDGDENPIIYHYPIKADGIKRLAKIRLCEAFKVVGYGIDRAGTYYHVIQYGNNEHCLIARGDVGTNEGWRTLRNVINIPSQRRKLDLLTEYIQDQKHQEYWTIVDTAGWHNDVYILPNGEIIGQTDNIYFNGHIAEDKRRAYREKGTLADWQSQIGVYAGGNSRLCLLLGAAFAAPLMQWLNIEGGIIHIYGNSTGGKTTFQQCAQSVWRHGKNANEDWDSTAYALTNTAAACNDGLLSLDEISKDYSGRNVGDAIYAIANGKGRTRGSLDKGNRPTVRFRVLGISSGETDLATHLVNHGQAVMAGQLVRCPGIPHQFETHHDFPSFASLANHLNKAVIDHYGVAGRAYLTVLTDDVEHWKQKAIEVFNTHLQQLQNTYQLNAQTARTARLFVQQQWQDYRLLANVKFCQFGKMKDLR</sequence>
<dbReference type="Pfam" id="PF06048">
    <property type="entry name" value="DUF927"/>
    <property type="match status" value="1"/>
</dbReference>
<name>A0A380MV25_9GAMM</name>
<dbReference type="AlphaFoldDB" id="A0A380MV25"/>
<reference evidence="2 3" key="1">
    <citation type="submission" date="2018-06" db="EMBL/GenBank/DDBJ databases">
        <authorList>
            <consortium name="Pathogen Informatics"/>
            <person name="Doyle S."/>
        </authorList>
    </citation>
    <scope>NUCLEOTIDE SEQUENCE [LARGE SCALE GENOMIC DNA]</scope>
    <source>
        <strain evidence="2 3">NCTC13337</strain>
    </source>
</reference>
<dbReference type="Proteomes" id="UP000254601">
    <property type="component" value="Unassembled WGS sequence"/>
</dbReference>
<keyword evidence="2" id="KW-0547">Nucleotide-binding</keyword>
<evidence type="ECO:0000313" key="2">
    <source>
        <dbReference type="EMBL" id="SUO96132.1"/>
    </source>
</evidence>
<keyword evidence="2" id="KW-0067">ATP-binding</keyword>
<protein>
    <submittedName>
        <fullName evidence="2">Superfamily II helicase and inactivated derivatives</fullName>
    </submittedName>
</protein>
<keyword evidence="3" id="KW-1185">Reference proteome</keyword>
<gene>
    <name evidence="2" type="ORF">NCTC13337_01725</name>
</gene>
<keyword evidence="2" id="KW-0347">Helicase</keyword>
<dbReference type="RefSeq" id="WP_072577532.1">
    <property type="nucleotide sequence ID" value="NZ_LWHB01000196.1"/>
</dbReference>
<feature type="domain" description="DUF927" evidence="1">
    <location>
        <begin position="93"/>
        <end position="284"/>
    </location>
</feature>
<evidence type="ECO:0000313" key="3">
    <source>
        <dbReference type="Proteomes" id="UP000254601"/>
    </source>
</evidence>
<dbReference type="OrthoDB" id="784829at2"/>
<dbReference type="GO" id="GO:0004386">
    <property type="term" value="F:helicase activity"/>
    <property type="evidence" value="ECO:0007669"/>
    <property type="project" value="UniProtKB-KW"/>
</dbReference>
<keyword evidence="2" id="KW-0378">Hydrolase</keyword>
<dbReference type="EMBL" id="UHIC01000001">
    <property type="protein sequence ID" value="SUO96132.1"/>
    <property type="molecule type" value="Genomic_DNA"/>
</dbReference>
<organism evidence="2 3">
    <name type="scientific">Suttonella ornithocola</name>
    <dbReference type="NCBI Taxonomy" id="279832"/>
    <lineage>
        <taxon>Bacteria</taxon>
        <taxon>Pseudomonadati</taxon>
        <taxon>Pseudomonadota</taxon>
        <taxon>Gammaproteobacteria</taxon>
        <taxon>Cardiobacteriales</taxon>
        <taxon>Cardiobacteriaceae</taxon>
        <taxon>Suttonella</taxon>
    </lineage>
</organism>
<proteinExistence type="predicted"/>